<organism evidence="1 2">
    <name type="scientific">Phialemonium thermophilum</name>
    <dbReference type="NCBI Taxonomy" id="223376"/>
    <lineage>
        <taxon>Eukaryota</taxon>
        <taxon>Fungi</taxon>
        <taxon>Dikarya</taxon>
        <taxon>Ascomycota</taxon>
        <taxon>Pezizomycotina</taxon>
        <taxon>Sordariomycetes</taxon>
        <taxon>Sordariomycetidae</taxon>
        <taxon>Cephalothecales</taxon>
        <taxon>Cephalothecaceae</taxon>
        <taxon>Phialemonium</taxon>
    </lineage>
</organism>
<accession>A0ABR3WHK1</accession>
<evidence type="ECO:0000313" key="2">
    <source>
        <dbReference type="Proteomes" id="UP001586593"/>
    </source>
</evidence>
<name>A0ABR3WHK1_9PEZI</name>
<protein>
    <submittedName>
        <fullName evidence="1">Uncharacterized protein</fullName>
    </submittedName>
</protein>
<dbReference type="Proteomes" id="UP001586593">
    <property type="component" value="Unassembled WGS sequence"/>
</dbReference>
<sequence>MAASSQPEAIPTLAQLMDKYLLPDIDGTKVEEYFKAGVTVGARILPPSPSASFPFSLLPFPTFFLCPLPSLCLFPTSPAFPPFTLLFTSFLRSISFPPYALLSLPFPTPPSLQLPPSFSTSILLPNSTIRFFCLLSAKVSTYVLFFTSSRLFNLLNLPPLQVSSPCSIFFLDFQALRAINRDDFARCQSR</sequence>
<reference evidence="1 2" key="1">
    <citation type="journal article" date="2024" name="Commun. Biol.">
        <title>Comparative genomic analysis of thermophilic fungi reveals convergent evolutionary adaptations and gene losses.</title>
        <authorList>
            <person name="Steindorff A.S."/>
            <person name="Aguilar-Pontes M.V."/>
            <person name="Robinson A.J."/>
            <person name="Andreopoulos B."/>
            <person name="LaButti K."/>
            <person name="Kuo A."/>
            <person name="Mondo S."/>
            <person name="Riley R."/>
            <person name="Otillar R."/>
            <person name="Haridas S."/>
            <person name="Lipzen A."/>
            <person name="Grimwood J."/>
            <person name="Schmutz J."/>
            <person name="Clum A."/>
            <person name="Reid I.D."/>
            <person name="Moisan M.C."/>
            <person name="Butler G."/>
            <person name="Nguyen T.T.M."/>
            <person name="Dewar K."/>
            <person name="Conant G."/>
            <person name="Drula E."/>
            <person name="Henrissat B."/>
            <person name="Hansel C."/>
            <person name="Singer S."/>
            <person name="Hutchinson M.I."/>
            <person name="de Vries R.P."/>
            <person name="Natvig D.O."/>
            <person name="Powell A.J."/>
            <person name="Tsang A."/>
            <person name="Grigoriev I.V."/>
        </authorList>
    </citation>
    <scope>NUCLEOTIDE SEQUENCE [LARGE SCALE GENOMIC DNA]</scope>
    <source>
        <strain evidence="1 2">ATCC 24622</strain>
    </source>
</reference>
<proteinExistence type="predicted"/>
<gene>
    <name evidence="1" type="ORF">VTK73DRAFT_6896</name>
</gene>
<evidence type="ECO:0000313" key="1">
    <source>
        <dbReference type="EMBL" id="KAL1861849.1"/>
    </source>
</evidence>
<comment type="caution">
    <text evidence="1">The sequence shown here is derived from an EMBL/GenBank/DDBJ whole genome shotgun (WGS) entry which is preliminary data.</text>
</comment>
<dbReference type="EMBL" id="JAZHXJ010000403">
    <property type="protein sequence ID" value="KAL1861849.1"/>
    <property type="molecule type" value="Genomic_DNA"/>
</dbReference>
<keyword evidence="2" id="KW-1185">Reference proteome</keyword>